<name>A0ABW0KJ26_9BACL</name>
<protein>
    <submittedName>
        <fullName evidence="5">Methyl-accepting chemotaxis protein</fullName>
    </submittedName>
</protein>
<sequence>MKLLNFEQQLVLEAYEQKNLQHREEQYNQIKQQLKSSIGLISQDLVSLTELTSLSTKQLSASSNHVYDSFLQSVSVSKGSQTLADTGQKKINELESGIQAIYKSSSQMETMVAELKQSSEQIRNIVKMVEEIARQTNLLSLNAAIEAARAGEHGAGFGVVANEVKKLSEDTNKALHEIGHLIQQSETFTQQVVQAIGEVQSLTYSVQTEAGTTKEVFGNITDSLQSGITVFDKVKEEIESLLSAIHEVGSASMKVAGSAEELNKATQNL</sequence>
<evidence type="ECO:0000259" key="4">
    <source>
        <dbReference type="PROSITE" id="PS50111"/>
    </source>
</evidence>
<comment type="caution">
    <text evidence="5">The sequence shown here is derived from an EMBL/GenBank/DDBJ whole genome shotgun (WGS) entry which is preliminary data.</text>
</comment>
<comment type="similarity">
    <text evidence="2">Belongs to the methyl-accepting chemotaxis (MCP) protein family.</text>
</comment>
<dbReference type="Gene3D" id="1.10.287.950">
    <property type="entry name" value="Methyl-accepting chemotaxis protein"/>
    <property type="match status" value="1"/>
</dbReference>
<feature type="domain" description="Methyl-accepting transducer" evidence="4">
    <location>
        <begin position="42"/>
        <end position="269"/>
    </location>
</feature>
<dbReference type="SUPFAM" id="SSF58104">
    <property type="entry name" value="Methyl-accepting chemotaxis protein (MCP) signaling domain"/>
    <property type="match status" value="1"/>
</dbReference>
<dbReference type="SMART" id="SM00283">
    <property type="entry name" value="MA"/>
    <property type="match status" value="1"/>
</dbReference>
<evidence type="ECO:0000256" key="1">
    <source>
        <dbReference type="ARBA" id="ARBA00023224"/>
    </source>
</evidence>
<dbReference type="PROSITE" id="PS50111">
    <property type="entry name" value="CHEMOTAXIS_TRANSDUC_2"/>
    <property type="match status" value="1"/>
</dbReference>
<evidence type="ECO:0000256" key="3">
    <source>
        <dbReference type="PROSITE-ProRule" id="PRU00284"/>
    </source>
</evidence>
<gene>
    <name evidence="5" type="ORF">ACFPOG_31485</name>
</gene>
<dbReference type="PANTHER" id="PTHR32089">
    <property type="entry name" value="METHYL-ACCEPTING CHEMOTAXIS PROTEIN MCPB"/>
    <property type="match status" value="1"/>
</dbReference>
<dbReference type="PANTHER" id="PTHR32089:SF112">
    <property type="entry name" value="LYSOZYME-LIKE PROTEIN-RELATED"/>
    <property type="match status" value="1"/>
</dbReference>
<dbReference type="PRINTS" id="PR00260">
    <property type="entry name" value="CHEMTRNSDUCR"/>
</dbReference>
<evidence type="ECO:0000256" key="2">
    <source>
        <dbReference type="ARBA" id="ARBA00029447"/>
    </source>
</evidence>
<dbReference type="RefSeq" id="WP_270877815.1">
    <property type="nucleotide sequence ID" value="NZ_JAQFVF010000009.1"/>
</dbReference>
<accession>A0ABW0KJ26</accession>
<organism evidence="5 6">
    <name type="scientific">Paenibacillus aestuarii</name>
    <dbReference type="NCBI Taxonomy" id="516965"/>
    <lineage>
        <taxon>Bacteria</taxon>
        <taxon>Bacillati</taxon>
        <taxon>Bacillota</taxon>
        <taxon>Bacilli</taxon>
        <taxon>Bacillales</taxon>
        <taxon>Paenibacillaceae</taxon>
        <taxon>Paenibacillus</taxon>
    </lineage>
</organism>
<dbReference type="InterPro" id="IPR004090">
    <property type="entry name" value="Chemotax_Me-accpt_rcpt"/>
</dbReference>
<proteinExistence type="inferred from homology"/>
<dbReference type="Pfam" id="PF00015">
    <property type="entry name" value="MCPsignal"/>
    <property type="match status" value="1"/>
</dbReference>
<dbReference type="Proteomes" id="UP001596044">
    <property type="component" value="Unassembled WGS sequence"/>
</dbReference>
<keyword evidence="6" id="KW-1185">Reference proteome</keyword>
<evidence type="ECO:0000313" key="6">
    <source>
        <dbReference type="Proteomes" id="UP001596044"/>
    </source>
</evidence>
<dbReference type="InterPro" id="IPR004089">
    <property type="entry name" value="MCPsignal_dom"/>
</dbReference>
<dbReference type="EMBL" id="JBHSMJ010000063">
    <property type="protein sequence ID" value="MFC5452732.1"/>
    <property type="molecule type" value="Genomic_DNA"/>
</dbReference>
<evidence type="ECO:0000313" key="5">
    <source>
        <dbReference type="EMBL" id="MFC5452732.1"/>
    </source>
</evidence>
<keyword evidence="1 3" id="KW-0807">Transducer</keyword>
<reference evidence="6" key="1">
    <citation type="journal article" date="2019" name="Int. J. Syst. Evol. Microbiol.">
        <title>The Global Catalogue of Microorganisms (GCM) 10K type strain sequencing project: providing services to taxonomists for standard genome sequencing and annotation.</title>
        <authorList>
            <consortium name="The Broad Institute Genomics Platform"/>
            <consortium name="The Broad Institute Genome Sequencing Center for Infectious Disease"/>
            <person name="Wu L."/>
            <person name="Ma J."/>
        </authorList>
    </citation>
    <scope>NUCLEOTIDE SEQUENCE [LARGE SCALE GENOMIC DNA]</scope>
    <source>
        <strain evidence="6">KACC 11904</strain>
    </source>
</reference>